<protein>
    <submittedName>
        <fullName evidence="1">7774_t:CDS:1</fullName>
    </submittedName>
</protein>
<reference evidence="1" key="1">
    <citation type="submission" date="2021-06" db="EMBL/GenBank/DDBJ databases">
        <authorList>
            <person name="Kallberg Y."/>
            <person name="Tangrot J."/>
            <person name="Rosling A."/>
        </authorList>
    </citation>
    <scope>NUCLEOTIDE SEQUENCE</scope>
    <source>
        <strain evidence="1">IL203A</strain>
    </source>
</reference>
<proteinExistence type="predicted"/>
<accession>A0ACA9K9P7</accession>
<organism evidence="1 2">
    <name type="scientific">Dentiscutata heterogama</name>
    <dbReference type="NCBI Taxonomy" id="1316150"/>
    <lineage>
        <taxon>Eukaryota</taxon>
        <taxon>Fungi</taxon>
        <taxon>Fungi incertae sedis</taxon>
        <taxon>Mucoromycota</taxon>
        <taxon>Glomeromycotina</taxon>
        <taxon>Glomeromycetes</taxon>
        <taxon>Diversisporales</taxon>
        <taxon>Gigasporaceae</taxon>
        <taxon>Dentiscutata</taxon>
    </lineage>
</organism>
<sequence length="54" mass="6133">MACQISTNQPHGYDFDDKRGFDNEQGFVDGWDSDNEEGFVDEWGSNNEQNSGNE</sequence>
<evidence type="ECO:0000313" key="1">
    <source>
        <dbReference type="EMBL" id="CAG8460847.1"/>
    </source>
</evidence>
<name>A0ACA9K9P7_9GLOM</name>
<evidence type="ECO:0000313" key="2">
    <source>
        <dbReference type="Proteomes" id="UP000789702"/>
    </source>
</evidence>
<dbReference type="Proteomes" id="UP000789702">
    <property type="component" value="Unassembled WGS sequence"/>
</dbReference>
<dbReference type="EMBL" id="CAJVPU010000748">
    <property type="protein sequence ID" value="CAG8460847.1"/>
    <property type="molecule type" value="Genomic_DNA"/>
</dbReference>
<comment type="caution">
    <text evidence="1">The sequence shown here is derived from an EMBL/GenBank/DDBJ whole genome shotgun (WGS) entry which is preliminary data.</text>
</comment>
<keyword evidence="2" id="KW-1185">Reference proteome</keyword>
<gene>
    <name evidence="1" type="ORF">DHETER_LOCUS1275</name>
</gene>